<dbReference type="SUPFAM" id="SSF53067">
    <property type="entry name" value="Actin-like ATPase domain"/>
    <property type="match status" value="1"/>
</dbReference>
<evidence type="ECO:0000256" key="10">
    <source>
        <dbReference type="PIRNR" id="PIRNR015761"/>
    </source>
</evidence>
<keyword evidence="7 10" id="KW-0653">Protein transport</keyword>
<evidence type="ECO:0000313" key="16">
    <source>
        <dbReference type="Proteomes" id="UP000183155"/>
    </source>
</evidence>
<dbReference type="AlphaFoldDB" id="A0A0J6GMR4"/>
<dbReference type="EMBL" id="FNRS01000002">
    <property type="protein sequence ID" value="SED63484.1"/>
    <property type="molecule type" value="Genomic_DNA"/>
</dbReference>
<dbReference type="Pfam" id="PF05134">
    <property type="entry name" value="T2SSL"/>
    <property type="match status" value="1"/>
</dbReference>
<dbReference type="GO" id="GO:0005886">
    <property type="term" value="C:plasma membrane"/>
    <property type="evidence" value="ECO:0007669"/>
    <property type="project" value="UniProtKB-SubCell"/>
</dbReference>
<dbReference type="EMBL" id="JYLA01000007">
    <property type="protein sequence ID" value="KMM83608.1"/>
    <property type="molecule type" value="Genomic_DNA"/>
</dbReference>
<dbReference type="STRING" id="47884.SAMN04490203_4333"/>
<keyword evidence="6" id="KW-0812">Transmembrane</keyword>
<feature type="domain" description="GspL periplasmic" evidence="12">
    <location>
        <begin position="221"/>
        <end position="368"/>
    </location>
</feature>
<sequence length="371" mass="40545">MNSWLYLTAEGFAGSGETDFDHAPVYFWQDDTAVCRGLPGAAAEAFKLNAVNLILPMEMCSWLLTEPWPNKRRPGVQALAFAVEDQLADDLEDLHIAVGPADAQQRYPLLIIDRQRFKSLLAQLQACGLNIVSVQVDADLLPTDRPCRAWWDGRWIVGGALEARLALSAPALEALEGGLGATLTELALDTDTGLDSLLNRQPGNAINLLQGEFQRMTPVWPWRSVSAVVLLMGILALGFTHVRSSFLEGEAARLYALSEQRFHALYPGQTRIVDLSAQLKALQQRGADPQSGHMARLVQLTERVIGASSVEVQRMEWRADTGWALSITAGSFAELEQLRAQGVQSGLPITLGNARQQGNRVQVILTLEDAA</sequence>
<dbReference type="Pfam" id="PF12693">
    <property type="entry name" value="GspL_C"/>
    <property type="match status" value="1"/>
</dbReference>
<dbReference type="OrthoDB" id="7011844at2"/>
<evidence type="ECO:0000256" key="7">
    <source>
        <dbReference type="ARBA" id="ARBA00022927"/>
    </source>
</evidence>
<evidence type="ECO:0000256" key="9">
    <source>
        <dbReference type="ARBA" id="ARBA00023136"/>
    </source>
</evidence>
<keyword evidence="5" id="KW-0997">Cell inner membrane</keyword>
<comment type="subcellular location">
    <subcellularLocation>
        <location evidence="1">Cell inner membrane</location>
        <topology evidence="1">Single-pass membrane protein</topology>
    </subcellularLocation>
</comment>
<accession>A0A0J6GMR4</accession>
<feature type="domain" description="GspL cytoplasmic actin-ATPase-like" evidence="11">
    <location>
        <begin position="69"/>
        <end position="175"/>
    </location>
</feature>
<evidence type="ECO:0000259" key="11">
    <source>
        <dbReference type="Pfam" id="PF05134"/>
    </source>
</evidence>
<dbReference type="RefSeq" id="WP_048382872.1">
    <property type="nucleotide sequence ID" value="NZ_FNRS01000002.1"/>
</dbReference>
<keyword evidence="4" id="KW-1003">Cell membrane</keyword>
<dbReference type="InterPro" id="IPR043129">
    <property type="entry name" value="ATPase_NBD"/>
</dbReference>
<dbReference type="Gene3D" id="3.30.420.380">
    <property type="match status" value="1"/>
</dbReference>
<evidence type="ECO:0000256" key="8">
    <source>
        <dbReference type="ARBA" id="ARBA00022989"/>
    </source>
</evidence>
<dbReference type="Gene3D" id="3.30.1360.100">
    <property type="entry name" value="General secretion pathway protein M, EpsM"/>
    <property type="match status" value="1"/>
</dbReference>
<evidence type="ECO:0000256" key="2">
    <source>
        <dbReference type="ARBA" id="ARBA00005318"/>
    </source>
</evidence>
<protein>
    <recommendedName>
        <fullName evidence="10">Type II secretion system protein L</fullName>
        <shortName evidence="10">T2SS protein L</shortName>
    </recommendedName>
</protein>
<dbReference type="GO" id="GO:0009276">
    <property type="term" value="C:Gram-negative-bacterium-type cell wall"/>
    <property type="evidence" value="ECO:0007669"/>
    <property type="project" value="InterPro"/>
</dbReference>
<evidence type="ECO:0000256" key="5">
    <source>
        <dbReference type="ARBA" id="ARBA00022519"/>
    </source>
</evidence>
<dbReference type="InterPro" id="IPR024230">
    <property type="entry name" value="GspL_cyto_dom"/>
</dbReference>
<name>A0A0J6GMR4_PSETA</name>
<dbReference type="InterPro" id="IPR025691">
    <property type="entry name" value="GspL_pp_dom"/>
</dbReference>
<reference evidence="14 16" key="2">
    <citation type="submission" date="2016-10" db="EMBL/GenBank/DDBJ databases">
        <authorList>
            <person name="Varghese N."/>
            <person name="Submissions S."/>
        </authorList>
    </citation>
    <scope>NUCLEOTIDE SEQUENCE [LARGE SCALE GENOMIC DNA]</scope>
    <source>
        <strain evidence="14 16">BS3652</strain>
    </source>
</reference>
<keyword evidence="9" id="KW-0472">Membrane</keyword>
<evidence type="ECO:0000256" key="6">
    <source>
        <dbReference type="ARBA" id="ARBA00022692"/>
    </source>
</evidence>
<dbReference type="PIRSF" id="PIRSF015761">
    <property type="entry name" value="Protein_L"/>
    <property type="match status" value="1"/>
</dbReference>
<evidence type="ECO:0000259" key="12">
    <source>
        <dbReference type="Pfam" id="PF12693"/>
    </source>
</evidence>
<gene>
    <name evidence="14" type="ORF">SAMN04490203_4333</name>
    <name evidence="13" type="ORF">TU78_17640</name>
</gene>
<comment type="caution">
    <text evidence="13">The sequence shown here is derived from an EMBL/GenBank/DDBJ whole genome shotgun (WGS) entry which is preliminary data.</text>
</comment>
<proteinExistence type="inferred from homology"/>
<comment type="similarity">
    <text evidence="2 10">Belongs to the GSP L family.</text>
</comment>
<evidence type="ECO:0000256" key="4">
    <source>
        <dbReference type="ARBA" id="ARBA00022475"/>
    </source>
</evidence>
<keyword evidence="16" id="KW-1185">Reference proteome</keyword>
<dbReference type="CDD" id="cd24017">
    <property type="entry name" value="ASKHA_T2SSL_N"/>
    <property type="match status" value="1"/>
</dbReference>
<dbReference type="GO" id="GO:0015627">
    <property type="term" value="C:type II protein secretion system complex"/>
    <property type="evidence" value="ECO:0007669"/>
    <property type="project" value="InterPro"/>
</dbReference>
<evidence type="ECO:0000256" key="3">
    <source>
        <dbReference type="ARBA" id="ARBA00022448"/>
    </source>
</evidence>
<comment type="function">
    <text evidence="10">Inner membrane component of the type II secretion system required for the energy-dependent secretion of extracellular factors such as proteases and toxins from the periplasm.</text>
</comment>
<organism evidence="13 15">
    <name type="scientific">Pseudomonas taetrolens</name>
    <dbReference type="NCBI Taxonomy" id="47884"/>
    <lineage>
        <taxon>Bacteria</taxon>
        <taxon>Pseudomonadati</taxon>
        <taxon>Pseudomonadota</taxon>
        <taxon>Gammaproteobacteria</taxon>
        <taxon>Pseudomonadales</taxon>
        <taxon>Pseudomonadaceae</taxon>
        <taxon>Pseudomonas</taxon>
    </lineage>
</organism>
<reference evidence="13 15" key="1">
    <citation type="submission" date="2015-02" db="EMBL/GenBank/DDBJ databases">
        <title>Pseudomonas helleri sp. nov. and Pseudomonas weihenstephanensis sp. nov., isolated from raw cows milk.</title>
        <authorList>
            <person name="von Neubeck M."/>
            <person name="Huptas C."/>
            <person name="Wenning M."/>
            <person name="Scherer S."/>
        </authorList>
    </citation>
    <scope>NUCLEOTIDE SEQUENCE [LARGE SCALE GENOMIC DNA]</scope>
    <source>
        <strain evidence="13 15">DSM 21104</strain>
    </source>
</reference>
<dbReference type="PATRIC" id="fig|47884.3.peg.4016"/>
<dbReference type="GO" id="GO:0015628">
    <property type="term" value="P:protein secretion by the type II secretion system"/>
    <property type="evidence" value="ECO:0007669"/>
    <property type="project" value="InterPro"/>
</dbReference>
<dbReference type="Proteomes" id="UP000036395">
    <property type="component" value="Unassembled WGS sequence"/>
</dbReference>
<keyword evidence="3 10" id="KW-0813">Transport</keyword>
<evidence type="ECO:0000313" key="14">
    <source>
        <dbReference type="EMBL" id="SED63484.1"/>
    </source>
</evidence>
<dbReference type="Proteomes" id="UP000183155">
    <property type="component" value="Unassembled WGS sequence"/>
</dbReference>
<evidence type="ECO:0000256" key="1">
    <source>
        <dbReference type="ARBA" id="ARBA00004377"/>
    </source>
</evidence>
<evidence type="ECO:0000313" key="13">
    <source>
        <dbReference type="EMBL" id="KMM83608.1"/>
    </source>
</evidence>
<evidence type="ECO:0000313" key="15">
    <source>
        <dbReference type="Proteomes" id="UP000036395"/>
    </source>
</evidence>
<dbReference type="InterPro" id="IPR007812">
    <property type="entry name" value="T2SS_protein-GspL"/>
</dbReference>
<keyword evidence="8" id="KW-1133">Transmembrane helix</keyword>
<dbReference type="NCBIfam" id="TIGR01709">
    <property type="entry name" value="typeII_sec_gspL"/>
    <property type="match status" value="1"/>
</dbReference>